<feature type="compositionally biased region" description="Basic residues" evidence="1">
    <location>
        <begin position="65"/>
        <end position="93"/>
    </location>
</feature>
<dbReference type="EMBL" id="KK914487">
    <property type="protein sequence ID" value="KDP35452.1"/>
    <property type="molecule type" value="Genomic_DNA"/>
</dbReference>
<evidence type="ECO:0000256" key="1">
    <source>
        <dbReference type="SAM" id="MobiDB-lite"/>
    </source>
</evidence>
<reference evidence="2 3" key="1">
    <citation type="journal article" date="2014" name="PLoS ONE">
        <title>Global Analysis of Gene Expression Profiles in Physic Nut (Jatropha curcas L.) Seedlings Exposed to Salt Stress.</title>
        <authorList>
            <person name="Zhang L."/>
            <person name="Zhang C."/>
            <person name="Wu P."/>
            <person name="Chen Y."/>
            <person name="Li M."/>
            <person name="Jiang H."/>
            <person name="Wu G."/>
        </authorList>
    </citation>
    <scope>NUCLEOTIDE SEQUENCE [LARGE SCALE GENOMIC DNA]</scope>
    <source>
        <strain evidence="3">cv. GZQX0401</strain>
        <tissue evidence="2">Young leaves</tissue>
    </source>
</reference>
<accession>A0A067KH54</accession>
<protein>
    <submittedName>
        <fullName evidence="2">Uncharacterized protein</fullName>
    </submittedName>
</protein>
<gene>
    <name evidence="2" type="ORF">JCGZ_10835</name>
</gene>
<proteinExistence type="predicted"/>
<feature type="compositionally biased region" description="Polar residues" evidence="1">
    <location>
        <begin position="95"/>
        <end position="106"/>
    </location>
</feature>
<evidence type="ECO:0000313" key="3">
    <source>
        <dbReference type="Proteomes" id="UP000027138"/>
    </source>
</evidence>
<evidence type="ECO:0000313" key="2">
    <source>
        <dbReference type="EMBL" id="KDP35452.1"/>
    </source>
</evidence>
<organism evidence="2 3">
    <name type="scientific">Jatropha curcas</name>
    <name type="common">Barbados nut</name>
    <dbReference type="NCBI Taxonomy" id="180498"/>
    <lineage>
        <taxon>Eukaryota</taxon>
        <taxon>Viridiplantae</taxon>
        <taxon>Streptophyta</taxon>
        <taxon>Embryophyta</taxon>
        <taxon>Tracheophyta</taxon>
        <taxon>Spermatophyta</taxon>
        <taxon>Magnoliopsida</taxon>
        <taxon>eudicotyledons</taxon>
        <taxon>Gunneridae</taxon>
        <taxon>Pentapetalae</taxon>
        <taxon>rosids</taxon>
        <taxon>fabids</taxon>
        <taxon>Malpighiales</taxon>
        <taxon>Euphorbiaceae</taxon>
        <taxon>Crotonoideae</taxon>
        <taxon>Jatropheae</taxon>
        <taxon>Jatropha</taxon>
    </lineage>
</organism>
<feature type="region of interest" description="Disordered" evidence="1">
    <location>
        <begin position="56"/>
        <end position="117"/>
    </location>
</feature>
<dbReference type="Proteomes" id="UP000027138">
    <property type="component" value="Unassembled WGS sequence"/>
</dbReference>
<sequence length="117" mass="13471">MLSNIERELIEEHNKELGDAIKHSKAVIAHNQSLIKSMEKMKSVNERRLATLKVKGTPYTLTSEKRKRVKHTARRHRVHGRKPHLHPSSKRPKSQGETSLAQNLISSKRLRTESKPL</sequence>
<dbReference type="AlphaFoldDB" id="A0A067KH54"/>
<keyword evidence="3" id="KW-1185">Reference proteome</keyword>
<name>A0A067KH54_JATCU</name>